<feature type="region of interest" description="Disordered" evidence="1">
    <location>
        <begin position="1"/>
        <end position="24"/>
    </location>
</feature>
<sequence>MRGRPWKDSIPIQIKKKGPTSSDVVMKTKSMDELIGVAPINFSLGKEDEDDETDGANQLILSPRSSLRQLQREDGIREDFSAFIEASQRCEHRANSEECGKKGSSKQEWVIKKKDIEKEEMQTAPEIDPDGFQTVTKGIKPIKSTVKKTVVCNSFSSLEEHGGDKEDKQYTSSRDKAYRKLNEVQKSLQANPLNQDLMDEEAAARKNYKMLHKAYISILSQKAKISWIKEVDENSAVFHASIKQRRLQNRIHSIRNSDGVWLDKANEITDAFLQFYHHLLGTAMQDRCSVIKVRYTMEEWILKNFKECLKSRDTVKDKVTWQREVWGRWLIPKHRIILWLVMLQKLQTKELLHKHNICGDATFIMCGREEESTSHLFFDCKCSRLCGNGVKSWLQWNTSASTPTNIIKWIKRRKISKVRKQIFALVLAATIYQGDKDLLESL</sequence>
<dbReference type="Proteomes" id="UP000583929">
    <property type="component" value="Unassembled WGS sequence"/>
</dbReference>
<organism evidence="3 4">
    <name type="scientific">Cannabis sativa</name>
    <name type="common">Hemp</name>
    <name type="synonym">Marijuana</name>
    <dbReference type="NCBI Taxonomy" id="3483"/>
    <lineage>
        <taxon>Eukaryota</taxon>
        <taxon>Viridiplantae</taxon>
        <taxon>Streptophyta</taxon>
        <taxon>Embryophyta</taxon>
        <taxon>Tracheophyta</taxon>
        <taxon>Spermatophyta</taxon>
        <taxon>Magnoliopsida</taxon>
        <taxon>eudicotyledons</taxon>
        <taxon>Gunneridae</taxon>
        <taxon>Pentapetalae</taxon>
        <taxon>rosids</taxon>
        <taxon>fabids</taxon>
        <taxon>Rosales</taxon>
        <taxon>Cannabaceae</taxon>
        <taxon>Cannabis</taxon>
    </lineage>
</organism>
<evidence type="ECO:0000313" key="3">
    <source>
        <dbReference type="EMBL" id="KAF4351049.1"/>
    </source>
</evidence>
<proteinExistence type="predicted"/>
<protein>
    <recommendedName>
        <fullName evidence="2">Reverse transcriptase zinc-binding domain-containing protein</fullName>
    </recommendedName>
</protein>
<name>A0A7J6E031_CANSA</name>
<comment type="caution">
    <text evidence="3">The sequence shown here is derived from an EMBL/GenBank/DDBJ whole genome shotgun (WGS) entry which is preliminary data.</text>
</comment>
<dbReference type="InterPro" id="IPR026960">
    <property type="entry name" value="RVT-Znf"/>
</dbReference>
<evidence type="ECO:0000313" key="4">
    <source>
        <dbReference type="Proteomes" id="UP000583929"/>
    </source>
</evidence>
<dbReference type="Pfam" id="PF13966">
    <property type="entry name" value="zf-RVT"/>
    <property type="match status" value="1"/>
</dbReference>
<gene>
    <name evidence="3" type="ORF">G4B88_012598</name>
</gene>
<dbReference type="AlphaFoldDB" id="A0A7J6E031"/>
<accession>A0A7J6E031</accession>
<feature type="domain" description="Reverse transcriptase zinc-binding" evidence="2">
    <location>
        <begin position="315"/>
        <end position="384"/>
    </location>
</feature>
<reference evidence="3 4" key="1">
    <citation type="journal article" date="2020" name="bioRxiv">
        <title>Sequence and annotation of 42 cannabis genomes reveals extensive copy number variation in cannabinoid synthesis and pathogen resistance genes.</title>
        <authorList>
            <person name="Mckernan K.J."/>
            <person name="Helbert Y."/>
            <person name="Kane L.T."/>
            <person name="Ebling H."/>
            <person name="Zhang L."/>
            <person name="Liu B."/>
            <person name="Eaton Z."/>
            <person name="Mclaughlin S."/>
            <person name="Kingan S."/>
            <person name="Baybayan P."/>
            <person name="Concepcion G."/>
            <person name="Jordan M."/>
            <person name="Riva A."/>
            <person name="Barbazuk W."/>
            <person name="Harkins T."/>
        </authorList>
    </citation>
    <scope>NUCLEOTIDE SEQUENCE [LARGE SCALE GENOMIC DNA]</scope>
    <source>
        <strain evidence="4">cv. Jamaican Lion 4</strain>
        <tissue evidence="3">Leaf</tissue>
    </source>
</reference>
<keyword evidence="4" id="KW-1185">Reference proteome</keyword>
<dbReference type="EMBL" id="JAATIQ010000575">
    <property type="protein sequence ID" value="KAF4351049.1"/>
    <property type="molecule type" value="Genomic_DNA"/>
</dbReference>
<evidence type="ECO:0000256" key="1">
    <source>
        <dbReference type="SAM" id="MobiDB-lite"/>
    </source>
</evidence>
<evidence type="ECO:0000259" key="2">
    <source>
        <dbReference type="Pfam" id="PF13966"/>
    </source>
</evidence>